<evidence type="ECO:0000313" key="2">
    <source>
        <dbReference type="EMBL" id="CAI9603000.1"/>
    </source>
</evidence>
<evidence type="ECO:0000313" key="3">
    <source>
        <dbReference type="Proteomes" id="UP001162483"/>
    </source>
</evidence>
<name>A0ABN9G4B4_9NEOB</name>
<keyword evidence="3" id="KW-1185">Reference proteome</keyword>
<protein>
    <submittedName>
        <fullName evidence="2">Uncharacterized protein</fullName>
    </submittedName>
</protein>
<reference evidence="2" key="1">
    <citation type="submission" date="2023-05" db="EMBL/GenBank/DDBJ databases">
        <authorList>
            <person name="Stuckert A."/>
        </authorList>
    </citation>
    <scope>NUCLEOTIDE SEQUENCE</scope>
</reference>
<sequence length="107" mass="11417">MGTGAFHALRTPVTKAVLTKAWPKSRGRRWAGHCRGNPEASWAPAGLFLLCSLPQLFRWEVRVGTGPPQPSPLSTLQETPPPQRSDPTARTPTAVPGKLAAARAPAC</sequence>
<evidence type="ECO:0000256" key="1">
    <source>
        <dbReference type="SAM" id="MobiDB-lite"/>
    </source>
</evidence>
<accession>A0ABN9G4B4</accession>
<organism evidence="2 3">
    <name type="scientific">Staurois parvus</name>
    <dbReference type="NCBI Taxonomy" id="386267"/>
    <lineage>
        <taxon>Eukaryota</taxon>
        <taxon>Metazoa</taxon>
        <taxon>Chordata</taxon>
        <taxon>Craniata</taxon>
        <taxon>Vertebrata</taxon>
        <taxon>Euteleostomi</taxon>
        <taxon>Amphibia</taxon>
        <taxon>Batrachia</taxon>
        <taxon>Anura</taxon>
        <taxon>Neobatrachia</taxon>
        <taxon>Ranoidea</taxon>
        <taxon>Ranidae</taxon>
        <taxon>Staurois</taxon>
    </lineage>
</organism>
<gene>
    <name evidence="2" type="ORF">SPARVUS_LOCUS13247243</name>
</gene>
<dbReference type="EMBL" id="CATNWA010017773">
    <property type="protein sequence ID" value="CAI9603000.1"/>
    <property type="molecule type" value="Genomic_DNA"/>
</dbReference>
<proteinExistence type="predicted"/>
<feature type="region of interest" description="Disordered" evidence="1">
    <location>
        <begin position="62"/>
        <end position="107"/>
    </location>
</feature>
<dbReference type="Proteomes" id="UP001162483">
    <property type="component" value="Unassembled WGS sequence"/>
</dbReference>
<comment type="caution">
    <text evidence="2">The sequence shown here is derived from an EMBL/GenBank/DDBJ whole genome shotgun (WGS) entry which is preliminary data.</text>
</comment>